<gene>
    <name evidence="2" type="ORF">G3I46_06765</name>
</gene>
<evidence type="ECO:0000313" key="2">
    <source>
        <dbReference type="EMBL" id="NEB16220.1"/>
    </source>
</evidence>
<comment type="caution">
    <text evidence="2">The sequence shown here is derived from an EMBL/GenBank/DDBJ whole genome shotgun (WGS) entry which is preliminary data.</text>
</comment>
<organism evidence="2 3">
    <name type="scientific">Streptomyces coelicoflavus</name>
    <dbReference type="NCBI Taxonomy" id="285562"/>
    <lineage>
        <taxon>Bacteria</taxon>
        <taxon>Bacillati</taxon>
        <taxon>Actinomycetota</taxon>
        <taxon>Actinomycetes</taxon>
        <taxon>Kitasatosporales</taxon>
        <taxon>Streptomycetaceae</taxon>
        <taxon>Streptomyces</taxon>
    </lineage>
</organism>
<dbReference type="AlphaFoldDB" id="A0A6N9UJ19"/>
<dbReference type="InterPro" id="IPR008969">
    <property type="entry name" value="CarboxyPept-like_regulatory"/>
</dbReference>
<reference evidence="2 3" key="1">
    <citation type="submission" date="2020-01" db="EMBL/GenBank/DDBJ databases">
        <title>Insect and environment-associated Actinomycetes.</title>
        <authorList>
            <person name="Currrie C."/>
            <person name="Chevrette M."/>
            <person name="Carlson C."/>
            <person name="Stubbendieck R."/>
            <person name="Wendt-Pienkowski E."/>
        </authorList>
    </citation>
    <scope>NUCLEOTIDE SEQUENCE [LARGE SCALE GENOMIC DNA]</scope>
    <source>
        <strain evidence="2 3">SID14172</strain>
    </source>
</reference>
<accession>A0A6N9UJ19</accession>
<keyword evidence="2" id="KW-0121">Carboxypeptidase</keyword>
<dbReference type="RefSeq" id="WP_164139390.1">
    <property type="nucleotide sequence ID" value="NZ_JAAGMB010000145.1"/>
</dbReference>
<feature type="non-terminal residue" evidence="2">
    <location>
        <position position="1"/>
    </location>
</feature>
<feature type="region of interest" description="Disordered" evidence="1">
    <location>
        <begin position="49"/>
        <end position="75"/>
    </location>
</feature>
<sequence>PVARAKVTLIDRHGRQAGATLSAGDGSYALAVPAQGPYVLAARAAGHPPLAHAATHGGDRPVDLDLSLPGETVPA</sequence>
<dbReference type="Proteomes" id="UP000469545">
    <property type="component" value="Unassembled WGS sequence"/>
</dbReference>
<keyword evidence="2" id="KW-0645">Protease</keyword>
<dbReference type="GO" id="GO:0004180">
    <property type="term" value="F:carboxypeptidase activity"/>
    <property type="evidence" value="ECO:0007669"/>
    <property type="project" value="UniProtKB-KW"/>
</dbReference>
<name>A0A6N9UJ19_9ACTN</name>
<proteinExistence type="predicted"/>
<protein>
    <submittedName>
        <fullName evidence="2">Carboxypeptidase regulatory-like domain-containing protein</fullName>
    </submittedName>
</protein>
<evidence type="ECO:0000256" key="1">
    <source>
        <dbReference type="SAM" id="MobiDB-lite"/>
    </source>
</evidence>
<dbReference type="EMBL" id="JAAGMB010000145">
    <property type="protein sequence ID" value="NEB16220.1"/>
    <property type="molecule type" value="Genomic_DNA"/>
</dbReference>
<keyword evidence="3" id="KW-1185">Reference proteome</keyword>
<evidence type="ECO:0000313" key="3">
    <source>
        <dbReference type="Proteomes" id="UP000469545"/>
    </source>
</evidence>
<keyword evidence="2" id="KW-0378">Hydrolase</keyword>
<dbReference type="SUPFAM" id="SSF49464">
    <property type="entry name" value="Carboxypeptidase regulatory domain-like"/>
    <property type="match status" value="1"/>
</dbReference>